<dbReference type="Proteomes" id="UP000275267">
    <property type="component" value="Unassembled WGS sequence"/>
</dbReference>
<dbReference type="FunFam" id="1.10.287.110:FF:000043">
    <property type="entry name" value="J-domain protein required for chloroplast accumulation response 1"/>
    <property type="match status" value="1"/>
</dbReference>
<comment type="caution">
    <text evidence="2">The sequence shown here is derived from an EMBL/GenBank/DDBJ whole genome shotgun (WGS) entry which is preliminary data.</text>
</comment>
<dbReference type="GO" id="GO:0072583">
    <property type="term" value="P:clathrin-dependent endocytosis"/>
    <property type="evidence" value="ECO:0007669"/>
    <property type="project" value="TreeGrafter"/>
</dbReference>
<dbReference type="Gene3D" id="1.10.287.110">
    <property type="entry name" value="DnaJ domain"/>
    <property type="match status" value="1"/>
</dbReference>
<feature type="region of interest" description="Disordered" evidence="1">
    <location>
        <begin position="117"/>
        <end position="189"/>
    </location>
</feature>
<dbReference type="GO" id="GO:0072318">
    <property type="term" value="P:clathrin coat disassembly"/>
    <property type="evidence" value="ECO:0007669"/>
    <property type="project" value="TreeGrafter"/>
</dbReference>
<reference evidence="3" key="1">
    <citation type="journal article" date="2019" name="Nat. Commun.">
        <title>The genome of broomcorn millet.</title>
        <authorList>
            <person name="Zou C."/>
            <person name="Miki D."/>
            <person name="Li D."/>
            <person name="Tang Q."/>
            <person name="Xiao L."/>
            <person name="Rajput S."/>
            <person name="Deng P."/>
            <person name="Jia W."/>
            <person name="Huang R."/>
            <person name="Zhang M."/>
            <person name="Sun Y."/>
            <person name="Hu J."/>
            <person name="Fu X."/>
            <person name="Schnable P.S."/>
            <person name="Li F."/>
            <person name="Zhang H."/>
            <person name="Feng B."/>
            <person name="Zhu X."/>
            <person name="Liu R."/>
            <person name="Schnable J.C."/>
            <person name="Zhu J.-K."/>
            <person name="Zhang H."/>
        </authorList>
    </citation>
    <scope>NUCLEOTIDE SEQUENCE [LARGE SCALE GENOMIC DNA]</scope>
</reference>
<feature type="compositionally biased region" description="Low complexity" evidence="1">
    <location>
        <begin position="124"/>
        <end position="138"/>
    </location>
</feature>
<accession>A0A3L6TNC2</accession>
<dbReference type="GO" id="GO:0031982">
    <property type="term" value="C:vesicle"/>
    <property type="evidence" value="ECO:0007669"/>
    <property type="project" value="TreeGrafter"/>
</dbReference>
<dbReference type="PANTHER" id="PTHR23172">
    <property type="entry name" value="AUXILIN/CYCLIN G-ASSOCIATED KINASE-RELATED"/>
    <property type="match status" value="1"/>
</dbReference>
<keyword evidence="3" id="KW-1185">Reference proteome</keyword>
<evidence type="ECO:0000313" key="3">
    <source>
        <dbReference type="Proteomes" id="UP000275267"/>
    </source>
</evidence>
<dbReference type="PANTHER" id="PTHR23172:SF64">
    <property type="entry name" value="J DOMAIN-CONTAINING PROTEIN REQUIRED FOR CHLOROPLAST ACCUMULATION RESPONSE 1"/>
    <property type="match status" value="1"/>
</dbReference>
<dbReference type="EMBL" id="PQIB02000001">
    <property type="protein sequence ID" value="RLN41156.1"/>
    <property type="molecule type" value="Genomic_DNA"/>
</dbReference>
<name>A0A3L6TNC2_PANMI</name>
<dbReference type="GO" id="GO:0005737">
    <property type="term" value="C:cytoplasm"/>
    <property type="evidence" value="ECO:0007669"/>
    <property type="project" value="TreeGrafter"/>
</dbReference>
<feature type="compositionally biased region" description="Polar residues" evidence="1">
    <location>
        <begin position="174"/>
        <end position="189"/>
    </location>
</feature>
<dbReference type="GO" id="GO:0030276">
    <property type="term" value="F:clathrin binding"/>
    <property type="evidence" value="ECO:0007669"/>
    <property type="project" value="TreeGrafter"/>
</dbReference>
<dbReference type="InterPro" id="IPR036869">
    <property type="entry name" value="J_dom_sf"/>
</dbReference>
<organism evidence="2 3">
    <name type="scientific">Panicum miliaceum</name>
    <name type="common">Proso millet</name>
    <name type="synonym">Broomcorn millet</name>
    <dbReference type="NCBI Taxonomy" id="4540"/>
    <lineage>
        <taxon>Eukaryota</taxon>
        <taxon>Viridiplantae</taxon>
        <taxon>Streptophyta</taxon>
        <taxon>Embryophyta</taxon>
        <taxon>Tracheophyta</taxon>
        <taxon>Spermatophyta</taxon>
        <taxon>Magnoliopsida</taxon>
        <taxon>Liliopsida</taxon>
        <taxon>Poales</taxon>
        <taxon>Poaceae</taxon>
        <taxon>PACMAD clade</taxon>
        <taxon>Panicoideae</taxon>
        <taxon>Panicodae</taxon>
        <taxon>Paniceae</taxon>
        <taxon>Panicinae</taxon>
        <taxon>Panicum</taxon>
        <taxon>Panicum sect. Panicum</taxon>
    </lineage>
</organism>
<protein>
    <submittedName>
        <fullName evidence="2">J domain-containing protein required for chloroplast accumulation response 1 isoform X2</fullName>
    </submittedName>
</protein>
<evidence type="ECO:0000256" key="1">
    <source>
        <dbReference type="SAM" id="MobiDB-lite"/>
    </source>
</evidence>
<proteinExistence type="predicted"/>
<dbReference type="AlphaFoldDB" id="A0A3L6TNC2"/>
<feature type="compositionally biased region" description="Polar residues" evidence="1">
    <location>
        <begin position="71"/>
        <end position="81"/>
    </location>
</feature>
<sequence>MDSECEGTPISLESIMANDRFHFSFYKWVGKGALLVLPATAGEKAGDIIGLTNFPQVVVQGIDLVDDEDTMSTATGASKSQPAYEGSKSGKHSTNSATKEGAIPLFFDDYMQGMKQGNDYIKNDASSPSPSAKSSRSPSGDKSRSSRVKEKVKSFIKIFSPESSPKRKRAPETPDQTSVGKNGSKSDLQDKFSISNLEANETVQTAQMNNQNAFIPAPYPVSDVQERVDKPVLTDNSKMETEIDIISGRNEVASNESINDDTEDKADTTIDQDERHIEDLDGCVVEHVCECPVLHADQEKELIQMSESKIRKWSRGKEGNIRSLLSTLQYVLWPESRWEPVPLVDIIEGAAVKKAYQKALLCLHPDKLQQRGAATHQKYIAEKVFDILQESWNEFNSVTFG</sequence>
<feature type="region of interest" description="Disordered" evidence="1">
    <location>
        <begin position="71"/>
        <end position="97"/>
    </location>
</feature>
<gene>
    <name evidence="2" type="ORF">C2845_PM01G06370</name>
</gene>
<dbReference type="OrthoDB" id="1717591at2759"/>
<evidence type="ECO:0000313" key="2">
    <source>
        <dbReference type="EMBL" id="RLN41156.1"/>
    </source>
</evidence>
<dbReference type="STRING" id="4540.A0A3L6TNC2"/>
<dbReference type="SUPFAM" id="SSF46565">
    <property type="entry name" value="Chaperone J-domain"/>
    <property type="match status" value="1"/>
</dbReference>
<feature type="compositionally biased region" description="Basic and acidic residues" evidence="1">
    <location>
        <begin position="139"/>
        <end position="153"/>
    </location>
</feature>